<evidence type="ECO:0000313" key="1">
    <source>
        <dbReference type="EMBL" id="JAD92154.1"/>
    </source>
</evidence>
<protein>
    <submittedName>
        <fullName evidence="1">Uncharacterized protein</fullName>
    </submittedName>
</protein>
<sequence>MFALVISSSNYGHRFYYATKKNARFHRSSLMDMNLISEGTANLRT</sequence>
<dbReference type="EMBL" id="GBRH01205741">
    <property type="protein sequence ID" value="JAD92154.1"/>
    <property type="molecule type" value="Transcribed_RNA"/>
</dbReference>
<dbReference type="AlphaFoldDB" id="A0A0A9DUE6"/>
<proteinExistence type="predicted"/>
<organism evidence="1">
    <name type="scientific">Arundo donax</name>
    <name type="common">Giant reed</name>
    <name type="synonym">Donax arundinaceus</name>
    <dbReference type="NCBI Taxonomy" id="35708"/>
    <lineage>
        <taxon>Eukaryota</taxon>
        <taxon>Viridiplantae</taxon>
        <taxon>Streptophyta</taxon>
        <taxon>Embryophyta</taxon>
        <taxon>Tracheophyta</taxon>
        <taxon>Spermatophyta</taxon>
        <taxon>Magnoliopsida</taxon>
        <taxon>Liliopsida</taxon>
        <taxon>Poales</taxon>
        <taxon>Poaceae</taxon>
        <taxon>PACMAD clade</taxon>
        <taxon>Arundinoideae</taxon>
        <taxon>Arundineae</taxon>
        <taxon>Arundo</taxon>
    </lineage>
</organism>
<reference evidence="1" key="2">
    <citation type="journal article" date="2015" name="Data Brief">
        <title>Shoot transcriptome of the giant reed, Arundo donax.</title>
        <authorList>
            <person name="Barrero R.A."/>
            <person name="Guerrero F.D."/>
            <person name="Moolhuijzen P."/>
            <person name="Goolsby J.A."/>
            <person name="Tidwell J."/>
            <person name="Bellgard S.E."/>
            <person name="Bellgard M.I."/>
        </authorList>
    </citation>
    <scope>NUCLEOTIDE SEQUENCE</scope>
    <source>
        <tissue evidence="1">Shoot tissue taken approximately 20 cm above the soil surface</tissue>
    </source>
</reference>
<name>A0A0A9DUE6_ARUDO</name>
<accession>A0A0A9DUE6</accession>
<reference evidence="1" key="1">
    <citation type="submission" date="2014-09" db="EMBL/GenBank/DDBJ databases">
        <authorList>
            <person name="Magalhaes I.L.F."/>
            <person name="Oliveira U."/>
            <person name="Santos F.R."/>
            <person name="Vidigal T.H.D.A."/>
            <person name="Brescovit A.D."/>
            <person name="Santos A.J."/>
        </authorList>
    </citation>
    <scope>NUCLEOTIDE SEQUENCE</scope>
    <source>
        <tissue evidence="1">Shoot tissue taken approximately 20 cm above the soil surface</tissue>
    </source>
</reference>